<dbReference type="AlphaFoldDB" id="A0A0B2XHX3"/>
<dbReference type="Proteomes" id="UP000002498">
    <property type="component" value="Unassembled WGS sequence"/>
</dbReference>
<reference evidence="1 2" key="1">
    <citation type="journal article" date="2011" name="PLoS Genet.">
        <title>Genome sequencing and comparative transcriptomics of the model entomopathogenic fungi Metarhizium anisopliae and M. acridum.</title>
        <authorList>
            <person name="Gao Q."/>
            <person name="Jin K."/>
            <person name="Ying S.H."/>
            <person name="Zhang Y."/>
            <person name="Xiao G."/>
            <person name="Shang Y."/>
            <person name="Duan Z."/>
            <person name="Hu X."/>
            <person name="Xie X.Q."/>
            <person name="Zhou G."/>
            <person name="Peng G."/>
            <person name="Luo Z."/>
            <person name="Huang W."/>
            <person name="Wang B."/>
            <person name="Fang W."/>
            <person name="Wang S."/>
            <person name="Zhong Y."/>
            <person name="Ma L.J."/>
            <person name="St Leger R.J."/>
            <person name="Zhao G.P."/>
            <person name="Pei Y."/>
            <person name="Feng M.G."/>
            <person name="Xia Y."/>
            <person name="Wang C."/>
        </authorList>
    </citation>
    <scope>NUCLEOTIDE SEQUENCE [LARGE SCALE GENOMIC DNA]</scope>
    <source>
        <strain evidence="2">ARSEF 23 / ATCC MYA-3075</strain>
    </source>
</reference>
<proteinExistence type="predicted"/>
<evidence type="ECO:0000313" key="1">
    <source>
        <dbReference type="EMBL" id="KHO11107.1"/>
    </source>
</evidence>
<dbReference type="HOGENOM" id="CLU_1669797_0_0_1"/>
<dbReference type="EMBL" id="ADNJ02000005">
    <property type="protein sequence ID" value="KHO11107.1"/>
    <property type="molecule type" value="Genomic_DNA"/>
</dbReference>
<comment type="caution">
    <text evidence="1">The sequence shown here is derived from an EMBL/GenBank/DDBJ whole genome shotgun (WGS) entry which is preliminary data.</text>
</comment>
<accession>A0A0B2XHX3</accession>
<reference evidence="1 2" key="2">
    <citation type="journal article" date="2014" name="Proc. Natl. Acad. Sci. U.S.A.">
        <title>Trajectory and genomic determinants of fungal-pathogen speciation and host adaptation.</title>
        <authorList>
            <person name="Hu X."/>
            <person name="Xiao G."/>
            <person name="Zheng P."/>
            <person name="Shang Y."/>
            <person name="Su Y."/>
            <person name="Zhang X."/>
            <person name="Liu X."/>
            <person name="Zhan S."/>
            <person name="St Leger R.J."/>
            <person name="Wang C."/>
        </authorList>
    </citation>
    <scope>GENOME REANNOTATION</scope>
    <source>
        <strain evidence="2">ARSEF 23 / ATCC MYA-3075</strain>
    </source>
</reference>
<dbReference type="RefSeq" id="XP_011411467.1">
    <property type="nucleotide sequence ID" value="XM_011413165.1"/>
</dbReference>
<name>A0A0B2XHX3_METRA</name>
<dbReference type="KEGG" id="maj:MAA_11185"/>
<evidence type="ECO:0000313" key="2">
    <source>
        <dbReference type="Proteomes" id="UP000002498"/>
    </source>
</evidence>
<dbReference type="GeneID" id="23632633"/>
<sequence length="158" mass="17120">MGPPGWVALHLPVQYLLSPQGVHGLLLPVPGHGQKSGAFALIAGAQGPHSTLPHKEDVWNIKAMDSMLHKAATLQATSRHVPPDQTRLAGKSQVCTCRAGASAAASWLAGLHQYYFQSSPLYCWWGYISMVNIELVPLMLPVPLHPIFVLTHTFAMVL</sequence>
<organism evidence="1 2">
    <name type="scientific">Metarhizium robertsii (strain ARSEF 23 / ATCC MYA-3075)</name>
    <name type="common">Metarhizium anisopliae (strain ARSEF 23)</name>
    <dbReference type="NCBI Taxonomy" id="655844"/>
    <lineage>
        <taxon>Eukaryota</taxon>
        <taxon>Fungi</taxon>
        <taxon>Dikarya</taxon>
        <taxon>Ascomycota</taxon>
        <taxon>Pezizomycotina</taxon>
        <taxon>Sordariomycetes</taxon>
        <taxon>Hypocreomycetidae</taxon>
        <taxon>Hypocreales</taxon>
        <taxon>Clavicipitaceae</taxon>
        <taxon>Metarhizium</taxon>
    </lineage>
</organism>
<protein>
    <submittedName>
        <fullName evidence="1">Clumping factor B</fullName>
    </submittedName>
</protein>
<gene>
    <name evidence="1" type="ORF">MAA_11185</name>
</gene>
<keyword evidence="2" id="KW-1185">Reference proteome</keyword>